<protein>
    <recommendedName>
        <fullName evidence="8">WAT1-related protein</fullName>
    </recommendedName>
</protein>
<evidence type="ECO:0000256" key="5">
    <source>
        <dbReference type="SAM" id="SignalP"/>
    </source>
</evidence>
<feature type="transmembrane region" description="Helical" evidence="4">
    <location>
        <begin position="36"/>
        <end position="56"/>
    </location>
</feature>
<evidence type="ECO:0000313" key="7">
    <source>
        <dbReference type="Proteomes" id="UP001472677"/>
    </source>
</evidence>
<organism evidence="6 7">
    <name type="scientific">Hibiscus sabdariffa</name>
    <name type="common">roselle</name>
    <dbReference type="NCBI Taxonomy" id="183260"/>
    <lineage>
        <taxon>Eukaryota</taxon>
        <taxon>Viridiplantae</taxon>
        <taxon>Streptophyta</taxon>
        <taxon>Embryophyta</taxon>
        <taxon>Tracheophyta</taxon>
        <taxon>Spermatophyta</taxon>
        <taxon>Magnoliopsida</taxon>
        <taxon>eudicotyledons</taxon>
        <taxon>Gunneridae</taxon>
        <taxon>Pentapetalae</taxon>
        <taxon>rosids</taxon>
        <taxon>malvids</taxon>
        <taxon>Malvales</taxon>
        <taxon>Malvaceae</taxon>
        <taxon>Malvoideae</taxon>
        <taxon>Hibiscus</taxon>
    </lineage>
</organism>
<feature type="chain" id="PRO_5047246914" description="WAT1-related protein" evidence="5">
    <location>
        <begin position="21"/>
        <end position="96"/>
    </location>
</feature>
<keyword evidence="7" id="KW-1185">Reference proteome</keyword>
<evidence type="ECO:0000256" key="4">
    <source>
        <dbReference type="SAM" id="Phobius"/>
    </source>
</evidence>
<keyword evidence="3 4" id="KW-0472">Membrane</keyword>
<dbReference type="EMBL" id="JBBPBM010000009">
    <property type="protein sequence ID" value="KAK8567881.1"/>
    <property type="molecule type" value="Genomic_DNA"/>
</dbReference>
<keyword evidence="2 4" id="KW-1133">Transmembrane helix</keyword>
<accession>A0ABR2EYW6</accession>
<evidence type="ECO:0000256" key="3">
    <source>
        <dbReference type="ARBA" id="ARBA00023136"/>
    </source>
</evidence>
<sequence length="96" mass="10089">MVAVAAAATDSLLLILGSLAQNVYIESLALTSATFISSMTNLSPSITFIIANSIGLEKLAFRTMARKAKVLGTVIGIGGAMLLTFYKGLQFNINPH</sequence>
<evidence type="ECO:0000256" key="1">
    <source>
        <dbReference type="ARBA" id="ARBA00022692"/>
    </source>
</evidence>
<name>A0ABR2EYW6_9ROSI</name>
<comment type="caution">
    <text evidence="6">The sequence shown here is derived from an EMBL/GenBank/DDBJ whole genome shotgun (WGS) entry which is preliminary data.</text>
</comment>
<dbReference type="InterPro" id="IPR030184">
    <property type="entry name" value="WAT1-related"/>
</dbReference>
<reference evidence="6 7" key="1">
    <citation type="journal article" date="2024" name="G3 (Bethesda)">
        <title>Genome assembly of Hibiscus sabdariffa L. provides insights into metabolisms of medicinal natural products.</title>
        <authorList>
            <person name="Kim T."/>
        </authorList>
    </citation>
    <scope>NUCLEOTIDE SEQUENCE [LARGE SCALE GENOMIC DNA]</scope>
    <source>
        <strain evidence="6">TK-2024</strain>
        <tissue evidence="6">Old leaves</tissue>
    </source>
</reference>
<dbReference type="Proteomes" id="UP001472677">
    <property type="component" value="Unassembled WGS sequence"/>
</dbReference>
<dbReference type="PANTHER" id="PTHR31218">
    <property type="entry name" value="WAT1-RELATED PROTEIN"/>
    <property type="match status" value="1"/>
</dbReference>
<evidence type="ECO:0000313" key="6">
    <source>
        <dbReference type="EMBL" id="KAK8567881.1"/>
    </source>
</evidence>
<gene>
    <name evidence="6" type="ORF">V6N12_006451</name>
</gene>
<evidence type="ECO:0008006" key="8">
    <source>
        <dbReference type="Google" id="ProtNLM"/>
    </source>
</evidence>
<keyword evidence="1 4" id="KW-0812">Transmembrane</keyword>
<proteinExistence type="predicted"/>
<keyword evidence="5" id="KW-0732">Signal</keyword>
<feature type="signal peptide" evidence="5">
    <location>
        <begin position="1"/>
        <end position="20"/>
    </location>
</feature>
<evidence type="ECO:0000256" key="2">
    <source>
        <dbReference type="ARBA" id="ARBA00022989"/>
    </source>
</evidence>
<feature type="transmembrane region" description="Helical" evidence="4">
    <location>
        <begin position="68"/>
        <end position="86"/>
    </location>
</feature>